<dbReference type="PANTHER" id="PTHR21310">
    <property type="entry name" value="AMINOGLYCOSIDE PHOSPHOTRANSFERASE-RELATED-RELATED"/>
    <property type="match status" value="1"/>
</dbReference>
<evidence type="ECO:0000256" key="1">
    <source>
        <dbReference type="SAM" id="MobiDB-lite"/>
    </source>
</evidence>
<dbReference type="Gene3D" id="3.90.1200.10">
    <property type="match status" value="1"/>
</dbReference>
<protein>
    <submittedName>
        <fullName evidence="2">Transferase</fullName>
    </submittedName>
</protein>
<dbReference type="AlphaFoldDB" id="A0A162YUH4"/>
<evidence type="ECO:0000313" key="3">
    <source>
        <dbReference type="Proteomes" id="UP000076837"/>
    </source>
</evidence>
<comment type="caution">
    <text evidence="2">The sequence shown here is derived from an EMBL/GenBank/DDBJ whole genome shotgun (WGS) entry which is preliminary data.</text>
</comment>
<evidence type="ECO:0000313" key="2">
    <source>
        <dbReference type="EMBL" id="KZM20233.1"/>
    </source>
</evidence>
<dbReference type="InterPro" id="IPR002575">
    <property type="entry name" value="Aminoglycoside_PTrfase"/>
</dbReference>
<dbReference type="OrthoDB" id="10003767at2759"/>
<keyword evidence="2" id="KW-0808">Transferase</keyword>
<dbReference type="GO" id="GO:0016740">
    <property type="term" value="F:transferase activity"/>
    <property type="evidence" value="ECO:0007669"/>
    <property type="project" value="UniProtKB-KW"/>
</dbReference>
<name>A0A162YUH4_DIDRA</name>
<reference evidence="2 3" key="1">
    <citation type="journal article" date="2016" name="Sci. Rep.">
        <title>Draft genome sequencing and secretome analysis of fungal phytopathogen Ascochyta rabiei provides insight into the necrotrophic effector repertoire.</title>
        <authorList>
            <person name="Verma S."/>
            <person name="Gazara R.K."/>
            <person name="Nizam S."/>
            <person name="Parween S."/>
            <person name="Chattopadhyay D."/>
            <person name="Verma P.K."/>
        </authorList>
    </citation>
    <scope>NUCLEOTIDE SEQUENCE [LARGE SCALE GENOMIC DNA]</scope>
    <source>
        <strain evidence="2 3">ArDII</strain>
    </source>
</reference>
<dbReference type="InterPro" id="IPR011009">
    <property type="entry name" value="Kinase-like_dom_sf"/>
</dbReference>
<proteinExistence type="predicted"/>
<dbReference type="Proteomes" id="UP000076837">
    <property type="component" value="Unassembled WGS sequence"/>
</dbReference>
<dbReference type="InterPro" id="IPR051678">
    <property type="entry name" value="AGP_Transferase"/>
</dbReference>
<dbReference type="SUPFAM" id="SSF56112">
    <property type="entry name" value="Protein kinase-like (PK-like)"/>
    <property type="match status" value="1"/>
</dbReference>
<dbReference type="EMBL" id="JYNV01000283">
    <property type="protein sequence ID" value="KZM20233.1"/>
    <property type="molecule type" value="Genomic_DNA"/>
</dbReference>
<organism evidence="2 3">
    <name type="scientific">Didymella rabiei</name>
    <name type="common">Chickpea ascochyta blight fungus</name>
    <name type="synonym">Mycosphaerella rabiei</name>
    <dbReference type="NCBI Taxonomy" id="5454"/>
    <lineage>
        <taxon>Eukaryota</taxon>
        <taxon>Fungi</taxon>
        <taxon>Dikarya</taxon>
        <taxon>Ascomycota</taxon>
        <taxon>Pezizomycotina</taxon>
        <taxon>Dothideomycetes</taxon>
        <taxon>Pleosporomycetidae</taxon>
        <taxon>Pleosporales</taxon>
        <taxon>Pleosporineae</taxon>
        <taxon>Didymellaceae</taxon>
        <taxon>Ascochyta</taxon>
    </lineage>
</organism>
<keyword evidence="3" id="KW-1185">Reference proteome</keyword>
<gene>
    <name evidence="2" type="ORF">ST47_g8584</name>
</gene>
<dbReference type="Pfam" id="PF01636">
    <property type="entry name" value="APH"/>
    <property type="match status" value="1"/>
</dbReference>
<dbReference type="PANTHER" id="PTHR21310:SF51">
    <property type="entry name" value="AMINOGLYCOSIDE PHOSPHOTRANSFERASE DOMAIN-CONTAINING PROTEIN"/>
    <property type="match status" value="1"/>
</dbReference>
<accession>A0A162YUH4</accession>
<feature type="region of interest" description="Disordered" evidence="1">
    <location>
        <begin position="1"/>
        <end position="38"/>
    </location>
</feature>
<sequence>MAFGHFGSKAATRDSNNDINKAQAANKDISLSQRSTKKSNEILSETKLELEKQWSKTAGASCRCADPEPTASAIKTSDFTIPPIEFSQNNLSVVTTTTLKTSHHTGVSELVSEDCINTTLNARYSDSISTVSVLPNDGEIIEDLSSNNAASIKIALLAQTTTTTPLHNSTQPSSLPKVSTVINLKETVINIIPVNRSERSDTMANKESKDGRQILAQVFYKLKAKLWPWHHDLSSSIEVNVEEDEKEDFSDRCQWDIITKVEPTKIKEIVRSALSGQGYDEKSPLVITSYEQGSYHFVIMLKTLHPYTKKAVGWVVKIPGHGTPERWTAEDNYMLTQEVETMRLLTMETDIPSPWVVDYSATLDNKYGFPYIVMKELPGSSANELWFEQHCEVPTIETELKRLTFLRSLACHMTELNKLHFDQIGMPMYNVRAPDFEDYENIEAERLPVNKYYVWPYYDTYDSIERGPFPSTQAYIQHARGDNELAPPAANRKLTATQVEAIGTNKLLDMIFTHPVFHSTSKSTFALRHSDLDTQNILVDGSGAITGILDWDGSLAMPRCVGHAAVPHFLERDVHADALFKTPFLCWRAPHYRSVYAAALAEAGNPDAKYTSKSHLYQAGFAALYEGGDMQGFLKRLLSAIPEMHLELGNVKFLLAKGCKATEEMLKVELGKVLEPELPEEGFLERVEKQYTEAAVRVWMDGFENLAVDGM</sequence>